<feature type="transmembrane region" description="Helical" evidence="7">
    <location>
        <begin position="384"/>
        <end position="400"/>
    </location>
</feature>
<sequence>MTEKIKSKFSFQADWQRNLVVLWFGCFMTGVGSSLITPFISLYVSSLGHFSKTELNLWSGAIFAASFVVLAIVSPLWGKLADEKGRKLMLLRASLGMAITITLMAYVTAAWQLLLLRMLLGAFSGFISNSMALMASSSPKEKSGRVMSVLTTGSVAGTLIGPLIGGVLVAWVGYRHVFNVTGVIMFLVFLLALFFVKENFTPVKKDQVAQGFKQVFSLFSHPAVIWGMFLTTMITQMTNQSINPVLSLYVRELMHYQGNITLMAGIIAAAPGLVTLVVAPQLGRLGDRIGQKKILGAGLFFSMVVFAATAFSQSVTFLLIMRFLVGVSDAAILPSVQAILAKEAPRQVTGRIFSYNQSAQAIGAFAGPLLGSVIAGFIDYRYVFVASSILVIINLFNYFTHTGGLKSRALWS</sequence>
<dbReference type="InterPro" id="IPR011701">
    <property type="entry name" value="MFS"/>
</dbReference>
<feature type="domain" description="Major facilitator superfamily (MFS) profile" evidence="8">
    <location>
        <begin position="18"/>
        <end position="405"/>
    </location>
</feature>
<gene>
    <name evidence="9" type="ORF">NtB2_00946</name>
</gene>
<feature type="transmembrane region" description="Helical" evidence="7">
    <location>
        <begin position="57"/>
        <end position="77"/>
    </location>
</feature>
<dbReference type="AlphaFoldDB" id="A0A2R5HK39"/>
<evidence type="ECO:0000256" key="6">
    <source>
        <dbReference type="ARBA" id="ARBA00023136"/>
    </source>
</evidence>
<comment type="caution">
    <text evidence="9">The sequence shown here is derived from an EMBL/GenBank/DDBJ whole genome shotgun (WGS) entry which is preliminary data.</text>
</comment>
<dbReference type="OrthoDB" id="65739at2"/>
<keyword evidence="4 7" id="KW-0812">Transmembrane</keyword>
<dbReference type="SUPFAM" id="SSF103473">
    <property type="entry name" value="MFS general substrate transporter"/>
    <property type="match status" value="2"/>
</dbReference>
<feature type="transmembrane region" description="Helical" evidence="7">
    <location>
        <begin position="20"/>
        <end position="45"/>
    </location>
</feature>
<evidence type="ECO:0000256" key="4">
    <source>
        <dbReference type="ARBA" id="ARBA00022692"/>
    </source>
</evidence>
<comment type="subcellular location">
    <subcellularLocation>
        <location evidence="1">Cell membrane</location>
        <topology evidence="1">Multi-pass membrane protein</topology>
    </subcellularLocation>
</comment>
<keyword evidence="10" id="KW-1185">Reference proteome</keyword>
<dbReference type="PANTHER" id="PTHR43414">
    <property type="entry name" value="MULTIDRUG RESISTANCE PROTEIN MDTG"/>
    <property type="match status" value="1"/>
</dbReference>
<keyword evidence="3" id="KW-1003">Cell membrane</keyword>
<dbReference type="PANTHER" id="PTHR43414:SF6">
    <property type="entry name" value="MULTIDRUG RESISTANCE PROTEIN MDTG"/>
    <property type="match status" value="1"/>
</dbReference>
<dbReference type="InterPro" id="IPR020846">
    <property type="entry name" value="MFS_dom"/>
</dbReference>
<proteinExistence type="predicted"/>
<feature type="transmembrane region" description="Helical" evidence="7">
    <location>
        <begin position="361"/>
        <end position="378"/>
    </location>
</feature>
<dbReference type="GO" id="GO:0022857">
    <property type="term" value="F:transmembrane transporter activity"/>
    <property type="evidence" value="ECO:0007669"/>
    <property type="project" value="InterPro"/>
</dbReference>
<protein>
    <submittedName>
        <fullName evidence="9">Major facilitator superfamily transporter</fullName>
    </submittedName>
</protein>
<reference evidence="9 10" key="1">
    <citation type="journal article" date="2018" name="Genome Announc.">
        <title>Draft Genome Sequence of Lactococcus sp. Strain NtB2 (JCM 32569), Isolated from the Gut of the Higher Termite Nasutitermes takasagoensis.</title>
        <authorList>
            <person name="Noda S."/>
            <person name="Aihara C."/>
            <person name="Yuki M."/>
            <person name="Ohkuma M."/>
        </authorList>
    </citation>
    <scope>NUCLEOTIDE SEQUENCE [LARGE SCALE GENOMIC DNA]</scope>
    <source>
        <strain evidence="9 10">NtB2</strain>
    </source>
</reference>
<evidence type="ECO:0000313" key="9">
    <source>
        <dbReference type="EMBL" id="GBG96821.1"/>
    </source>
</evidence>
<dbReference type="PRINTS" id="PR01035">
    <property type="entry name" value="TCRTETA"/>
</dbReference>
<name>A0A2R5HK39_9LACT</name>
<dbReference type="PROSITE" id="PS50850">
    <property type="entry name" value="MFS"/>
    <property type="match status" value="1"/>
</dbReference>
<feature type="transmembrane region" description="Helical" evidence="7">
    <location>
        <begin position="294"/>
        <end position="311"/>
    </location>
</feature>
<accession>A0A2R5HK39</accession>
<dbReference type="Pfam" id="PF07690">
    <property type="entry name" value="MFS_1"/>
    <property type="match status" value="1"/>
</dbReference>
<feature type="transmembrane region" description="Helical" evidence="7">
    <location>
        <begin position="89"/>
        <end position="108"/>
    </location>
</feature>
<evidence type="ECO:0000256" key="7">
    <source>
        <dbReference type="SAM" id="Phobius"/>
    </source>
</evidence>
<dbReference type="EMBL" id="BFFO01000005">
    <property type="protein sequence ID" value="GBG96821.1"/>
    <property type="molecule type" value="Genomic_DNA"/>
</dbReference>
<dbReference type="GO" id="GO:0005886">
    <property type="term" value="C:plasma membrane"/>
    <property type="evidence" value="ECO:0007669"/>
    <property type="project" value="UniProtKB-SubCell"/>
</dbReference>
<evidence type="ECO:0000259" key="8">
    <source>
        <dbReference type="PROSITE" id="PS50850"/>
    </source>
</evidence>
<feature type="transmembrane region" description="Helical" evidence="7">
    <location>
        <begin position="177"/>
        <end position="196"/>
    </location>
</feature>
<evidence type="ECO:0000256" key="1">
    <source>
        <dbReference type="ARBA" id="ARBA00004651"/>
    </source>
</evidence>
<dbReference type="Gene3D" id="1.20.1250.20">
    <property type="entry name" value="MFS general substrate transporter like domains"/>
    <property type="match status" value="2"/>
</dbReference>
<dbReference type="InterPro" id="IPR036259">
    <property type="entry name" value="MFS_trans_sf"/>
</dbReference>
<dbReference type="CDD" id="cd17391">
    <property type="entry name" value="MFS_MdtG_MDR_like"/>
    <property type="match status" value="1"/>
</dbReference>
<feature type="transmembrane region" description="Helical" evidence="7">
    <location>
        <begin position="146"/>
        <end position="171"/>
    </location>
</feature>
<evidence type="ECO:0000256" key="3">
    <source>
        <dbReference type="ARBA" id="ARBA00022475"/>
    </source>
</evidence>
<feature type="transmembrane region" description="Helical" evidence="7">
    <location>
        <begin position="216"/>
        <end position="238"/>
    </location>
</feature>
<keyword evidence="6 7" id="KW-0472">Membrane</keyword>
<evidence type="ECO:0000313" key="10">
    <source>
        <dbReference type="Proteomes" id="UP000245021"/>
    </source>
</evidence>
<dbReference type="InterPro" id="IPR001958">
    <property type="entry name" value="Tet-R_TetA/multi-R_MdtG-like"/>
</dbReference>
<keyword evidence="5 7" id="KW-1133">Transmembrane helix</keyword>
<keyword evidence="2" id="KW-0813">Transport</keyword>
<evidence type="ECO:0000256" key="2">
    <source>
        <dbReference type="ARBA" id="ARBA00022448"/>
    </source>
</evidence>
<dbReference type="Proteomes" id="UP000245021">
    <property type="component" value="Unassembled WGS sequence"/>
</dbReference>
<organism evidence="9 10">
    <name type="scientific">Lactococcus termiticola</name>
    <dbReference type="NCBI Taxonomy" id="2169526"/>
    <lineage>
        <taxon>Bacteria</taxon>
        <taxon>Bacillati</taxon>
        <taxon>Bacillota</taxon>
        <taxon>Bacilli</taxon>
        <taxon>Lactobacillales</taxon>
        <taxon>Streptococcaceae</taxon>
        <taxon>Lactococcus</taxon>
    </lineage>
</organism>
<evidence type="ECO:0000256" key="5">
    <source>
        <dbReference type="ARBA" id="ARBA00022989"/>
    </source>
</evidence>
<dbReference type="RefSeq" id="WP_109245791.1">
    <property type="nucleotide sequence ID" value="NZ_BFFO01000005.1"/>
</dbReference>
<feature type="transmembrane region" description="Helical" evidence="7">
    <location>
        <begin position="258"/>
        <end position="282"/>
    </location>
</feature>
<feature type="transmembrane region" description="Helical" evidence="7">
    <location>
        <begin position="114"/>
        <end position="134"/>
    </location>
</feature>